<organism evidence="1 2">
    <name type="scientific">Clostridium fermenticellae</name>
    <dbReference type="NCBI Taxonomy" id="2068654"/>
    <lineage>
        <taxon>Bacteria</taxon>
        <taxon>Bacillati</taxon>
        <taxon>Bacillota</taxon>
        <taxon>Clostridia</taxon>
        <taxon>Eubacteriales</taxon>
        <taxon>Clostridiaceae</taxon>
        <taxon>Clostridium</taxon>
    </lineage>
</organism>
<dbReference type="OrthoDB" id="9797779at2"/>
<dbReference type="Proteomes" id="UP000266301">
    <property type="component" value="Chromosome"/>
</dbReference>
<dbReference type="PANTHER" id="PTHR30087:SF1">
    <property type="entry name" value="HYPOTHETICAL CYTOSOLIC PROTEIN"/>
    <property type="match status" value="1"/>
</dbReference>
<dbReference type="InterPro" id="IPR007553">
    <property type="entry name" value="2-thiour_desulf"/>
</dbReference>
<dbReference type="PANTHER" id="PTHR30087">
    <property type="entry name" value="INNER MEMBRANE PROTEIN"/>
    <property type="match status" value="1"/>
</dbReference>
<accession>A0A386H258</accession>
<name>A0A386H258_9CLOT</name>
<proteinExistence type="predicted"/>
<protein>
    <submittedName>
        <fullName evidence="1">DUF523 domain-containing protein</fullName>
    </submittedName>
</protein>
<dbReference type="RefSeq" id="WP_119970712.1">
    <property type="nucleotide sequence ID" value="NZ_CP032416.1"/>
</dbReference>
<dbReference type="EMBL" id="CP032416">
    <property type="protein sequence ID" value="AYD39791.1"/>
    <property type="molecule type" value="Genomic_DNA"/>
</dbReference>
<evidence type="ECO:0000313" key="1">
    <source>
        <dbReference type="EMBL" id="AYD39791.1"/>
    </source>
</evidence>
<sequence>MVLVSACLCGINCKYNGKNNLDTEVMRTLDKEKIIPICPEQLGGLTTPRQPHEIKNGTGKDVLKGMARLISINGDNSTDKFIRGAFETYNICKNFNVSFAVLKSKSPSCGCGKIYDGTFSNTLIDGNGVTAQLLIDNNIKIINECDYRLRFNTDKL</sequence>
<evidence type="ECO:0000313" key="2">
    <source>
        <dbReference type="Proteomes" id="UP000266301"/>
    </source>
</evidence>
<keyword evidence="2" id="KW-1185">Reference proteome</keyword>
<reference evidence="1 2" key="1">
    <citation type="journal article" date="2019" name="Int. J. Syst. Evol. Microbiol.">
        <title>Clostridium fermenticellae sp. nov., isolated from the mud in a fermentation cellar for the production of the Chinese liquor, baijiu.</title>
        <authorList>
            <person name="Xu P.X."/>
            <person name="Chai L.J."/>
            <person name="Qiu T."/>
            <person name="Zhang X.J."/>
            <person name="Lu Z.M."/>
            <person name="Xiao C."/>
            <person name="Wang S.T."/>
            <person name="Shen C.H."/>
            <person name="Shi J.S."/>
            <person name="Xu Z.H."/>
        </authorList>
    </citation>
    <scope>NUCLEOTIDE SEQUENCE [LARGE SCALE GENOMIC DNA]</scope>
    <source>
        <strain evidence="1 2">JN500901</strain>
    </source>
</reference>
<dbReference type="AlphaFoldDB" id="A0A386H258"/>
<dbReference type="Pfam" id="PF04463">
    <property type="entry name" value="2-thiour_desulf"/>
    <property type="match status" value="1"/>
</dbReference>
<dbReference type="KEGG" id="cfer:D4Z93_04365"/>
<gene>
    <name evidence="1" type="ORF">D4Z93_04365</name>
</gene>